<dbReference type="EMBL" id="CP037968">
    <property type="protein sequence ID" value="QYZ78259.1"/>
    <property type="molecule type" value="Genomic_DNA"/>
</dbReference>
<gene>
    <name evidence="2" type="ORF">E2N92_01845</name>
</gene>
<evidence type="ECO:0000256" key="1">
    <source>
        <dbReference type="HAMAP-Rule" id="MF_00582"/>
    </source>
</evidence>
<evidence type="ECO:0000313" key="3">
    <source>
        <dbReference type="Proteomes" id="UP000826709"/>
    </source>
</evidence>
<dbReference type="Gene3D" id="3.30.2170.10">
    <property type="entry name" value="archaeoglobus fulgidus dsm 4304 superfamily"/>
    <property type="match status" value="1"/>
</dbReference>
<sequence length="196" mass="21618">MHVAKKGLRALGIAESFRGRERSTLAGVVMRRDGIIDGFGFGEVAVGGMDATDAVIALFKGFEREDVNLIMLSGCVIAWYNIIDPDKVWQETGVPVVVVTYEDSEGLEEEIRAHFPGDERRLKAYHRLGARTARLLRTGHTVYLRAAGIDVHEAGTLVDAFTLEGKIPEPLRTARLAARAAMRYGCRENFVLEKSS</sequence>
<name>A0A8G0ZX61_9EURY</name>
<dbReference type="Pfam" id="PF01949">
    <property type="entry name" value="Endo_dU"/>
    <property type="match status" value="1"/>
</dbReference>
<reference evidence="2" key="2">
    <citation type="submission" date="2019-03" db="EMBL/GenBank/DDBJ databases">
        <authorList>
            <person name="Chen S.-C."/>
            <person name="Wu S.-Y."/>
            <person name="Lai M.-C."/>
        </authorList>
    </citation>
    <scope>NUCLEOTIDE SEQUENCE</scope>
    <source>
        <strain evidence="2">ML15</strain>
    </source>
</reference>
<evidence type="ECO:0000313" key="2">
    <source>
        <dbReference type="EMBL" id="QYZ78259.1"/>
    </source>
</evidence>
<dbReference type="Proteomes" id="UP000826709">
    <property type="component" value="Chromosome"/>
</dbReference>
<dbReference type="HAMAP" id="MF_00582">
    <property type="entry name" value="UPF0215"/>
    <property type="match status" value="1"/>
</dbReference>
<accession>A0A8G0ZX61</accession>
<protein>
    <recommendedName>
        <fullName evidence="1">UPF0215 protein E2N92_01845</fullName>
    </recommendedName>
</protein>
<dbReference type="KEGG" id="mfk:E2N92_01845"/>
<dbReference type="InterPro" id="IPR002802">
    <property type="entry name" value="Endo_dU"/>
</dbReference>
<dbReference type="PANTHER" id="PTHR39518">
    <property type="entry name" value="UPF0215 PROTEIN MJ1150"/>
    <property type="match status" value="1"/>
</dbReference>
<dbReference type="PANTHER" id="PTHR39518:SF2">
    <property type="entry name" value="UPF0215 PROTEIN MJ1150"/>
    <property type="match status" value="1"/>
</dbReference>
<keyword evidence="3" id="KW-1185">Reference proteome</keyword>
<dbReference type="AlphaFoldDB" id="A0A8G0ZX61"/>
<proteinExistence type="inferred from homology"/>
<dbReference type="OrthoDB" id="15207at2157"/>
<reference evidence="2" key="1">
    <citation type="journal article" date="2005" name="Int. J. Syst. Evol. Microbiol.">
        <title>Methanofollis formosanus sp. nov., isolated from a fish pond.</title>
        <authorList>
            <person name="Wu S.Y."/>
            <person name="Chen S.C."/>
            <person name="Lai M.C."/>
        </authorList>
    </citation>
    <scope>NUCLEOTIDE SEQUENCE</scope>
    <source>
        <strain evidence="2">ML15</strain>
    </source>
</reference>
<comment type="similarity">
    <text evidence="1">Belongs to the UPF0215 family.</text>
</comment>
<dbReference type="RefSeq" id="WP_220682004.1">
    <property type="nucleotide sequence ID" value="NZ_CP037968.1"/>
</dbReference>
<dbReference type="PIRSF" id="PIRSF006380">
    <property type="entry name" value="UCP006380"/>
    <property type="match status" value="1"/>
</dbReference>
<organism evidence="2 3">
    <name type="scientific">Methanofollis formosanus</name>
    <dbReference type="NCBI Taxonomy" id="299308"/>
    <lineage>
        <taxon>Archaea</taxon>
        <taxon>Methanobacteriati</taxon>
        <taxon>Methanobacteriota</taxon>
        <taxon>Stenosarchaea group</taxon>
        <taxon>Methanomicrobia</taxon>
        <taxon>Methanomicrobiales</taxon>
        <taxon>Methanomicrobiaceae</taxon>
        <taxon>Methanofollis</taxon>
    </lineage>
</organism>